<evidence type="ECO:0000256" key="7">
    <source>
        <dbReference type="PROSITE-ProRule" id="PRU00207"/>
    </source>
</evidence>
<evidence type="ECO:0000256" key="4">
    <source>
        <dbReference type="ARBA" id="ARBA00022737"/>
    </source>
</evidence>
<keyword evidence="4" id="KW-0677">Repeat</keyword>
<dbReference type="HOGENOM" id="CLU_021061_4_1_1"/>
<dbReference type="PROSITE" id="PS50089">
    <property type="entry name" value="ZF_RING_2"/>
    <property type="match status" value="1"/>
</dbReference>
<dbReference type="EMBL" id="DS469617">
    <property type="protein sequence ID" value="EDO38873.1"/>
    <property type="molecule type" value="Genomic_DNA"/>
</dbReference>
<dbReference type="InParanoid" id="A7SBN4"/>
<sequence length="482" mass="54648">STDIAMVGYEIATTDTAIAAKHLCAKCRLIVKDAVQTACGHRYCSPCISPLLSRGPIQCDVCGSTITKPETFRDKFADREILELHVHCVNQPHGCPWEGELRHRQNHHTKCEFNPISCVHPECGKKLSVAKLPEHLQNECQYREETCSYCEQPVVVARMKEHHEKTCPSYPVNCPKCSKELIRVEVHSTPFTREPRLEKGRGCENTLEVLEDHESRIKKLEQRGGGIGVNGLQSMRISENIDNEAIGDVLRRVANVEAKGADHEVLVVEAHSAVDELRREVGRLNVKLQESDDIIRRLERQLELHDQGTGLRNLAIADLEERLNTLQGTTFDSVLLWKITNVANKRSEATSGRVTSFYSPCFFTGPHGYKMCARIYLNGDGMGRNHHVSLFFVIMRGEFDALLRWPFRQKVTLMLLDQDNVEHVIDAFRPDPSSSSFQRPRAEMNIASGCPLFCSHEQLTQHAYIRDDTMFLKIIVDKPDWA</sequence>
<gene>
    <name evidence="13" type="ORF">NEMVEDRAFT_v1g112390</name>
</gene>
<dbReference type="InterPro" id="IPR002083">
    <property type="entry name" value="MATH/TRAF_dom"/>
</dbReference>
<feature type="domain" description="SIAH-type" evidence="12">
    <location>
        <begin position="83"/>
        <end position="141"/>
    </location>
</feature>
<dbReference type="PROSITE" id="PS00518">
    <property type="entry name" value="ZF_RING_1"/>
    <property type="match status" value="1"/>
</dbReference>
<dbReference type="Gene3D" id="3.30.40.10">
    <property type="entry name" value="Zinc/RING finger domain, C3HC4 (zinc finger)"/>
    <property type="match status" value="2"/>
</dbReference>
<evidence type="ECO:0000256" key="3">
    <source>
        <dbReference type="ARBA" id="ARBA00022723"/>
    </source>
</evidence>
<dbReference type="PANTHER" id="PTHR10131:SF138">
    <property type="entry name" value="RE66324P"/>
    <property type="match status" value="1"/>
</dbReference>
<keyword evidence="6 7" id="KW-0862">Zinc</keyword>
<evidence type="ECO:0000259" key="12">
    <source>
        <dbReference type="PROSITE" id="PS51081"/>
    </source>
</evidence>
<evidence type="ECO:0000313" key="14">
    <source>
        <dbReference type="Proteomes" id="UP000001593"/>
    </source>
</evidence>
<evidence type="ECO:0000259" key="11">
    <source>
        <dbReference type="PROSITE" id="PS50145"/>
    </source>
</evidence>
<dbReference type="AlphaFoldDB" id="A7SBN4"/>
<evidence type="ECO:0000259" key="9">
    <source>
        <dbReference type="PROSITE" id="PS50089"/>
    </source>
</evidence>
<reference evidence="13 14" key="1">
    <citation type="journal article" date="2007" name="Science">
        <title>Sea anemone genome reveals ancestral eumetazoan gene repertoire and genomic organization.</title>
        <authorList>
            <person name="Putnam N.H."/>
            <person name="Srivastava M."/>
            <person name="Hellsten U."/>
            <person name="Dirks B."/>
            <person name="Chapman J."/>
            <person name="Salamov A."/>
            <person name="Terry A."/>
            <person name="Shapiro H."/>
            <person name="Lindquist E."/>
            <person name="Kapitonov V.V."/>
            <person name="Jurka J."/>
            <person name="Genikhovich G."/>
            <person name="Grigoriev I.V."/>
            <person name="Lucas S.M."/>
            <person name="Steele R.E."/>
            <person name="Finnerty J.R."/>
            <person name="Technau U."/>
            <person name="Martindale M.Q."/>
            <person name="Rokhsar D.S."/>
        </authorList>
    </citation>
    <scope>NUCLEOTIDE SEQUENCE [LARGE SCALE GENOMIC DNA]</scope>
    <source>
        <strain evidence="14">CH2 X CH6</strain>
    </source>
</reference>
<dbReference type="InterPro" id="IPR001293">
    <property type="entry name" value="Znf_TRAF"/>
</dbReference>
<dbReference type="SUPFAM" id="SSF57850">
    <property type="entry name" value="RING/U-box"/>
    <property type="match status" value="1"/>
</dbReference>
<dbReference type="InterPro" id="IPR012227">
    <property type="entry name" value="TNF_rcpt-assoc_TRAF_met"/>
</dbReference>
<feature type="domain" description="MATH" evidence="10">
    <location>
        <begin position="332"/>
        <end position="476"/>
    </location>
</feature>
<comment type="subcellular location">
    <subcellularLocation>
        <location evidence="1">Cytoplasm</location>
    </subcellularLocation>
</comment>
<dbReference type="PROSITE" id="PS51081">
    <property type="entry name" value="ZF_SIAH"/>
    <property type="match status" value="1"/>
</dbReference>
<dbReference type="OMA" id="ATICRKN"/>
<organism evidence="13 14">
    <name type="scientific">Nematostella vectensis</name>
    <name type="common">Starlet sea anemone</name>
    <dbReference type="NCBI Taxonomy" id="45351"/>
    <lineage>
        <taxon>Eukaryota</taxon>
        <taxon>Metazoa</taxon>
        <taxon>Cnidaria</taxon>
        <taxon>Anthozoa</taxon>
        <taxon>Hexacorallia</taxon>
        <taxon>Actiniaria</taxon>
        <taxon>Edwardsiidae</taxon>
        <taxon>Nematostella</taxon>
    </lineage>
</organism>
<dbReference type="InterPro" id="IPR013083">
    <property type="entry name" value="Znf_RING/FYVE/PHD"/>
</dbReference>
<dbReference type="Proteomes" id="UP000001593">
    <property type="component" value="Unassembled WGS sequence"/>
</dbReference>
<evidence type="ECO:0000313" key="13">
    <source>
        <dbReference type="EMBL" id="EDO38873.1"/>
    </source>
</evidence>
<dbReference type="Gene3D" id="2.60.210.10">
    <property type="entry name" value="Apoptosis, Tumor Necrosis Factor Receptor Associated Protein 2, Chain A"/>
    <property type="match status" value="1"/>
</dbReference>
<dbReference type="FunFam" id="2.60.210.10:FF:000021">
    <property type="entry name" value="Tumor necrosis factor receptor-associated factor 2"/>
    <property type="match status" value="1"/>
</dbReference>
<protein>
    <submittedName>
        <fullName evidence="13">Uncharacterized protein</fullName>
    </submittedName>
</protein>
<dbReference type="Pfam" id="PF02176">
    <property type="entry name" value="zf-TRAF"/>
    <property type="match status" value="1"/>
</dbReference>
<dbReference type="GO" id="GO:0035591">
    <property type="term" value="F:signaling adaptor activity"/>
    <property type="evidence" value="ECO:0000318"/>
    <property type="project" value="GO_Central"/>
</dbReference>
<dbReference type="Pfam" id="PF21355">
    <property type="entry name" value="TRAF-mep_MATH"/>
    <property type="match status" value="1"/>
</dbReference>
<dbReference type="GO" id="GO:0008270">
    <property type="term" value="F:zinc ion binding"/>
    <property type="evidence" value="ECO:0007669"/>
    <property type="project" value="UniProtKB-KW"/>
</dbReference>
<dbReference type="GO" id="GO:0005164">
    <property type="term" value="F:tumor necrosis factor receptor binding"/>
    <property type="evidence" value="ECO:0000318"/>
    <property type="project" value="GO_Central"/>
</dbReference>
<dbReference type="InterPro" id="IPR013010">
    <property type="entry name" value="Znf_SIAH"/>
</dbReference>
<dbReference type="SMART" id="SM00061">
    <property type="entry name" value="MATH"/>
    <property type="match status" value="1"/>
</dbReference>
<proteinExistence type="predicted"/>
<feature type="domain" description="RING-type" evidence="9">
    <location>
        <begin position="24"/>
        <end position="62"/>
    </location>
</feature>
<evidence type="ECO:0000256" key="2">
    <source>
        <dbReference type="ARBA" id="ARBA00022490"/>
    </source>
</evidence>
<feature type="domain" description="TRAF-type" evidence="11">
    <location>
        <begin position="107"/>
        <end position="150"/>
    </location>
</feature>
<dbReference type="SUPFAM" id="SSF49599">
    <property type="entry name" value="TRAF domain-like"/>
    <property type="match status" value="2"/>
</dbReference>
<dbReference type="GO" id="GO:0042981">
    <property type="term" value="P:regulation of apoptotic process"/>
    <property type="evidence" value="ECO:0007669"/>
    <property type="project" value="InterPro"/>
</dbReference>
<dbReference type="PANTHER" id="PTHR10131">
    <property type="entry name" value="TNF RECEPTOR ASSOCIATED FACTOR"/>
    <property type="match status" value="1"/>
</dbReference>
<keyword evidence="2" id="KW-0963">Cytoplasm</keyword>
<dbReference type="InterPro" id="IPR018957">
    <property type="entry name" value="Znf_C3HC4_RING-type"/>
</dbReference>
<keyword evidence="3 7" id="KW-0479">Metal-binding</keyword>
<dbReference type="PROSITE" id="PS50144">
    <property type="entry name" value="MATH"/>
    <property type="match status" value="1"/>
</dbReference>
<dbReference type="GO" id="GO:0043122">
    <property type="term" value="P:regulation of canonical NF-kappaB signal transduction"/>
    <property type="evidence" value="ECO:0000318"/>
    <property type="project" value="GO_Central"/>
</dbReference>
<name>A7SBN4_NEMVE</name>
<evidence type="ECO:0000256" key="8">
    <source>
        <dbReference type="SAM" id="Coils"/>
    </source>
</evidence>
<dbReference type="InterPro" id="IPR049342">
    <property type="entry name" value="TRAF1-6_MATH_dom"/>
</dbReference>
<accession>A7SBN4</accession>
<evidence type="ECO:0000256" key="1">
    <source>
        <dbReference type="ARBA" id="ARBA00004496"/>
    </source>
</evidence>
<dbReference type="InterPro" id="IPR017907">
    <property type="entry name" value="Znf_RING_CS"/>
</dbReference>
<dbReference type="STRING" id="45351.A7SBN4"/>
<feature type="zinc finger region" description="TRAF-type" evidence="7">
    <location>
        <begin position="107"/>
        <end position="150"/>
    </location>
</feature>
<dbReference type="InterPro" id="IPR008974">
    <property type="entry name" value="TRAF-like"/>
</dbReference>
<dbReference type="eggNOG" id="KOG0297">
    <property type="taxonomic scope" value="Eukaryota"/>
</dbReference>
<dbReference type="Pfam" id="PF00097">
    <property type="entry name" value="zf-C3HC4"/>
    <property type="match status" value="1"/>
</dbReference>
<evidence type="ECO:0000256" key="6">
    <source>
        <dbReference type="ARBA" id="ARBA00022833"/>
    </source>
</evidence>
<keyword evidence="5 7" id="KW-0863">Zinc-finger</keyword>
<keyword evidence="8" id="KW-0175">Coiled coil</keyword>
<keyword evidence="14" id="KW-1185">Reference proteome</keyword>
<dbReference type="PROSITE" id="PS50145">
    <property type="entry name" value="ZF_TRAF"/>
    <property type="match status" value="1"/>
</dbReference>
<evidence type="ECO:0000259" key="10">
    <source>
        <dbReference type="PROSITE" id="PS50144"/>
    </source>
</evidence>
<dbReference type="PIRSF" id="PIRSF015614">
    <property type="entry name" value="TRAF"/>
    <property type="match status" value="1"/>
</dbReference>
<feature type="coiled-coil region" evidence="8">
    <location>
        <begin position="274"/>
        <end position="301"/>
    </location>
</feature>
<evidence type="ECO:0000256" key="5">
    <source>
        <dbReference type="ARBA" id="ARBA00022771"/>
    </source>
</evidence>
<dbReference type="PhylomeDB" id="A7SBN4"/>
<dbReference type="GO" id="GO:0005737">
    <property type="term" value="C:cytoplasm"/>
    <property type="evidence" value="ECO:0000318"/>
    <property type="project" value="GO_Central"/>
</dbReference>
<dbReference type="InterPro" id="IPR001841">
    <property type="entry name" value="Znf_RING"/>
</dbReference>
<feature type="non-terminal residue" evidence="13">
    <location>
        <position position="1"/>
    </location>
</feature>
<dbReference type="GO" id="GO:0033209">
    <property type="term" value="P:tumor necrosis factor-mediated signaling pathway"/>
    <property type="evidence" value="ECO:0000318"/>
    <property type="project" value="GO_Central"/>
</dbReference>